<gene>
    <name evidence="2" type="ORF">METZ01_LOCUS300197</name>
</gene>
<proteinExistence type="predicted"/>
<dbReference type="EMBL" id="UINC01093156">
    <property type="protein sequence ID" value="SVC47343.1"/>
    <property type="molecule type" value="Genomic_DNA"/>
</dbReference>
<keyword evidence="1" id="KW-0472">Membrane</keyword>
<protein>
    <submittedName>
        <fullName evidence="2">Uncharacterized protein</fullName>
    </submittedName>
</protein>
<feature type="transmembrane region" description="Helical" evidence="1">
    <location>
        <begin position="7"/>
        <end position="26"/>
    </location>
</feature>
<feature type="non-terminal residue" evidence="2">
    <location>
        <position position="310"/>
    </location>
</feature>
<evidence type="ECO:0000256" key="1">
    <source>
        <dbReference type="SAM" id="Phobius"/>
    </source>
</evidence>
<reference evidence="2" key="1">
    <citation type="submission" date="2018-05" db="EMBL/GenBank/DDBJ databases">
        <authorList>
            <person name="Lanie J.A."/>
            <person name="Ng W.-L."/>
            <person name="Kazmierczak K.M."/>
            <person name="Andrzejewski T.M."/>
            <person name="Davidsen T.M."/>
            <person name="Wayne K.J."/>
            <person name="Tettelin H."/>
            <person name="Glass J.I."/>
            <person name="Rusch D."/>
            <person name="Podicherti R."/>
            <person name="Tsui H.-C.T."/>
            <person name="Winkler M.E."/>
        </authorList>
    </citation>
    <scope>NUCLEOTIDE SEQUENCE</scope>
</reference>
<feature type="transmembrane region" description="Helical" evidence="1">
    <location>
        <begin position="181"/>
        <end position="206"/>
    </location>
</feature>
<dbReference type="AlphaFoldDB" id="A0A382MED0"/>
<keyword evidence="1" id="KW-1133">Transmembrane helix</keyword>
<sequence length="310" mass="34496">MLLKRQIPLMIVIGVGLLTLFGNFINNESIRDFVDNDATQWFDIIASFAIFLGALNMLKLQLIKIIKKQKNWQYSILAVAGFAFAIFAGFFYRGANFITIADIQDGQLAIVSGIIAEELNETNPYDIKTKIMGSQDEYEIDKLFMTEGNAKLFMEKLTPFVGGINLKSKPWGAHVQTEGSLFYWMFINMITPLGATMFALLAFFVASASYRAFRIRNFEATLLLVAGIILMLGRVPIGGLIPWWAVSIMLMFGIGAISAPFIKERSLLLGLTSGGIIIIIICGTFMGWNQHPPALLSIPIIQDWIFAFPA</sequence>
<accession>A0A382MED0</accession>
<feature type="transmembrane region" description="Helical" evidence="1">
    <location>
        <begin position="267"/>
        <end position="288"/>
    </location>
</feature>
<organism evidence="2">
    <name type="scientific">marine metagenome</name>
    <dbReference type="NCBI Taxonomy" id="408172"/>
    <lineage>
        <taxon>unclassified sequences</taxon>
        <taxon>metagenomes</taxon>
        <taxon>ecological metagenomes</taxon>
    </lineage>
</organism>
<feature type="transmembrane region" description="Helical" evidence="1">
    <location>
        <begin position="38"/>
        <end position="60"/>
    </location>
</feature>
<feature type="transmembrane region" description="Helical" evidence="1">
    <location>
        <begin position="218"/>
        <end position="237"/>
    </location>
</feature>
<evidence type="ECO:0000313" key="2">
    <source>
        <dbReference type="EMBL" id="SVC47343.1"/>
    </source>
</evidence>
<name>A0A382MED0_9ZZZZ</name>
<keyword evidence="1" id="KW-0812">Transmembrane</keyword>
<feature type="transmembrane region" description="Helical" evidence="1">
    <location>
        <begin position="72"/>
        <end position="92"/>
    </location>
</feature>
<feature type="transmembrane region" description="Helical" evidence="1">
    <location>
        <begin position="243"/>
        <end position="262"/>
    </location>
</feature>